<evidence type="ECO:0000256" key="1">
    <source>
        <dbReference type="SAM" id="MobiDB-lite"/>
    </source>
</evidence>
<dbReference type="Proteomes" id="UP000199236">
    <property type="component" value="Unassembled WGS sequence"/>
</dbReference>
<sequence>MTKLNGVQRGAEVSKSFQTWFDERQKLGDVSEYLNARGRLRIPTYPRSHSNNIRAPIPGYPRGSDALP</sequence>
<evidence type="ECO:0000313" key="3">
    <source>
        <dbReference type="Proteomes" id="UP000199236"/>
    </source>
</evidence>
<proteinExistence type="predicted"/>
<feature type="region of interest" description="Disordered" evidence="1">
    <location>
        <begin position="44"/>
        <end position="68"/>
    </location>
</feature>
<dbReference type="RefSeq" id="WP_090075786.1">
    <property type="nucleotide sequence ID" value="NZ_FOVR01000036.1"/>
</dbReference>
<dbReference type="EMBL" id="FOVR01000036">
    <property type="protein sequence ID" value="SFP22896.1"/>
    <property type="molecule type" value="Genomic_DNA"/>
</dbReference>
<dbReference type="AlphaFoldDB" id="A0A1I5NNJ2"/>
<reference evidence="2 3" key="1">
    <citation type="submission" date="2016-10" db="EMBL/GenBank/DDBJ databases">
        <authorList>
            <person name="de Groot N.N."/>
        </authorList>
    </citation>
    <scope>NUCLEOTIDE SEQUENCE [LARGE SCALE GENOMIC DNA]</scope>
    <source>
        <strain evidence="2 3">CGMCC 1.9157</strain>
    </source>
</reference>
<organism evidence="2 3">
    <name type="scientific">Cohaesibacter marisflavi</name>
    <dbReference type="NCBI Taxonomy" id="655353"/>
    <lineage>
        <taxon>Bacteria</taxon>
        <taxon>Pseudomonadati</taxon>
        <taxon>Pseudomonadota</taxon>
        <taxon>Alphaproteobacteria</taxon>
        <taxon>Hyphomicrobiales</taxon>
        <taxon>Cohaesibacteraceae</taxon>
    </lineage>
</organism>
<dbReference type="STRING" id="655353.SAMN04488056_1361"/>
<accession>A0A1I5NNJ2</accession>
<protein>
    <submittedName>
        <fullName evidence="2">Uncharacterized protein</fullName>
    </submittedName>
</protein>
<evidence type="ECO:0000313" key="2">
    <source>
        <dbReference type="EMBL" id="SFP22896.1"/>
    </source>
</evidence>
<gene>
    <name evidence="2" type="ORF">SAMN04488056_1361</name>
</gene>
<name>A0A1I5NNJ2_9HYPH</name>
<keyword evidence="3" id="KW-1185">Reference proteome</keyword>